<keyword evidence="3" id="KW-1185">Reference proteome</keyword>
<protein>
    <submittedName>
        <fullName evidence="2">Transcriptional regulator, Rrf2 family</fullName>
    </submittedName>
</protein>
<keyword evidence="1" id="KW-0238">DNA-binding</keyword>
<organism evidence="2 3">
    <name type="scientific">Oxalobacter formigenes OXCC13</name>
    <dbReference type="NCBI Taxonomy" id="556269"/>
    <lineage>
        <taxon>Bacteria</taxon>
        <taxon>Pseudomonadati</taxon>
        <taxon>Pseudomonadota</taxon>
        <taxon>Betaproteobacteria</taxon>
        <taxon>Burkholderiales</taxon>
        <taxon>Oxalobacteraceae</taxon>
        <taxon>Oxalobacter</taxon>
    </lineage>
</organism>
<evidence type="ECO:0000313" key="3">
    <source>
        <dbReference type="Proteomes" id="UP000005089"/>
    </source>
</evidence>
<dbReference type="InterPro" id="IPR036390">
    <property type="entry name" value="WH_DNA-bd_sf"/>
</dbReference>
<accession>C3X8P0</accession>
<dbReference type="GO" id="GO:0005829">
    <property type="term" value="C:cytosol"/>
    <property type="evidence" value="ECO:0007669"/>
    <property type="project" value="TreeGrafter"/>
</dbReference>
<name>C3X8P0_OXAFO</name>
<dbReference type="PANTHER" id="PTHR33221:SF5">
    <property type="entry name" value="HTH-TYPE TRANSCRIPTIONAL REGULATOR ISCR"/>
    <property type="match status" value="1"/>
</dbReference>
<proteinExistence type="predicted"/>
<dbReference type="Proteomes" id="UP000005089">
    <property type="component" value="Unassembled WGS sequence"/>
</dbReference>
<dbReference type="STRING" id="847.BRW83_1645"/>
<dbReference type="PROSITE" id="PS51197">
    <property type="entry name" value="HTH_RRF2_2"/>
    <property type="match status" value="1"/>
</dbReference>
<dbReference type="GO" id="GO:0003677">
    <property type="term" value="F:DNA binding"/>
    <property type="evidence" value="ECO:0007669"/>
    <property type="project" value="UniProtKB-KW"/>
</dbReference>
<dbReference type="AlphaFoldDB" id="C3X8P0"/>
<dbReference type="NCBIfam" id="TIGR00738">
    <property type="entry name" value="rrf2_super"/>
    <property type="match status" value="1"/>
</dbReference>
<gene>
    <name evidence="2" type="ORF">OFBG_00594</name>
</gene>
<dbReference type="Pfam" id="PF02082">
    <property type="entry name" value="Rrf2"/>
    <property type="match status" value="1"/>
</dbReference>
<dbReference type="GO" id="GO:0003700">
    <property type="term" value="F:DNA-binding transcription factor activity"/>
    <property type="evidence" value="ECO:0007669"/>
    <property type="project" value="TreeGrafter"/>
</dbReference>
<sequence length="146" mass="16343">MGRKAMRIATKERYALKLMVDLALQDKDEYISINSISTRQGISIASLRAVARALTAAGLIETNTGHLYHYRLNRDAAQIPIPEILRATDGKFACTACSEIEPEKCTRHRVCANVLFWEGMQESEFIGTKSGQTLCDLTDFCRNKTN</sequence>
<dbReference type="InterPro" id="IPR000944">
    <property type="entry name" value="Tscrpt_reg_Rrf2"/>
</dbReference>
<dbReference type="OrthoDB" id="9795923at2"/>
<reference evidence="2 3" key="1">
    <citation type="submission" date="2009-02" db="EMBL/GenBank/DDBJ databases">
        <title>The Genome Sequence of Oxalobacter formigenes OXCC13.</title>
        <authorList>
            <consortium name="The Broad Institute Genome Sequencing Platform"/>
            <person name="Ward D."/>
            <person name="Young S.K."/>
            <person name="Kodira C.D."/>
            <person name="Zeng Q."/>
            <person name="Koehrsen M."/>
            <person name="Alvarado L."/>
            <person name="Berlin A."/>
            <person name="Borenstein D."/>
            <person name="Chen Z."/>
            <person name="Engels R."/>
            <person name="Freedman E."/>
            <person name="Gellesch M."/>
            <person name="Goldberg J."/>
            <person name="Griggs A."/>
            <person name="Gujja S."/>
            <person name="Heiman D."/>
            <person name="Hepburn T."/>
            <person name="Howarth C."/>
            <person name="Jen D."/>
            <person name="Larson L."/>
            <person name="Lewis B."/>
            <person name="Mehta T."/>
            <person name="Park D."/>
            <person name="Pearson M."/>
            <person name="Roberts A."/>
            <person name="Saif S."/>
            <person name="Shea T."/>
            <person name="Shenoy N."/>
            <person name="Sisk P."/>
            <person name="Stolte C."/>
            <person name="Sykes S."/>
            <person name="Walk T."/>
            <person name="White J."/>
            <person name="Yandava C."/>
            <person name="Allison M.J."/>
            <person name="Lander E."/>
            <person name="Nusbaum C."/>
            <person name="Galagan J."/>
            <person name="Birren B."/>
        </authorList>
    </citation>
    <scope>NUCLEOTIDE SEQUENCE [LARGE SCALE GENOMIC DNA]</scope>
    <source>
        <strain evidence="2 3">OXCC13</strain>
    </source>
</reference>
<evidence type="ECO:0000313" key="2">
    <source>
        <dbReference type="EMBL" id="EEO29566.1"/>
    </source>
</evidence>
<dbReference type="Gene3D" id="1.10.10.10">
    <property type="entry name" value="Winged helix-like DNA-binding domain superfamily/Winged helix DNA-binding domain"/>
    <property type="match status" value="1"/>
</dbReference>
<evidence type="ECO:0000256" key="1">
    <source>
        <dbReference type="ARBA" id="ARBA00023125"/>
    </source>
</evidence>
<dbReference type="HOGENOM" id="CLU_107144_0_1_4"/>
<dbReference type="PANTHER" id="PTHR33221">
    <property type="entry name" value="WINGED HELIX-TURN-HELIX TRANSCRIPTIONAL REGULATOR, RRF2 FAMILY"/>
    <property type="match status" value="1"/>
</dbReference>
<dbReference type="InterPro" id="IPR036388">
    <property type="entry name" value="WH-like_DNA-bd_sf"/>
</dbReference>
<dbReference type="EMBL" id="GG658170">
    <property type="protein sequence ID" value="EEO29566.1"/>
    <property type="molecule type" value="Genomic_DNA"/>
</dbReference>
<dbReference type="SUPFAM" id="SSF46785">
    <property type="entry name" value="Winged helix' DNA-binding domain"/>
    <property type="match status" value="1"/>
</dbReference>
<dbReference type="eggNOG" id="COG1959">
    <property type="taxonomic scope" value="Bacteria"/>
</dbReference>